<dbReference type="EMBL" id="QZBT01000003">
    <property type="protein sequence ID" value="THZ89121.1"/>
    <property type="molecule type" value="Genomic_DNA"/>
</dbReference>
<dbReference type="PANTHER" id="PTHR24413">
    <property type="entry name" value="SPECKLE-TYPE POZ PROTEIN"/>
    <property type="match status" value="1"/>
</dbReference>
<accession>A0A4S9YBR9</accession>
<dbReference type="Gene3D" id="3.30.710.10">
    <property type="entry name" value="Potassium Channel Kv1.1, Chain A"/>
    <property type="match status" value="1"/>
</dbReference>
<gene>
    <name evidence="2" type="ORF">D6C84_00414</name>
</gene>
<reference evidence="2 3" key="1">
    <citation type="submission" date="2018-10" db="EMBL/GenBank/DDBJ databases">
        <title>Fifty Aureobasidium pullulans genomes reveal a recombining polyextremotolerant generalist.</title>
        <authorList>
            <person name="Gostincar C."/>
            <person name="Turk M."/>
            <person name="Zajc J."/>
            <person name="Gunde-Cimerman N."/>
        </authorList>
    </citation>
    <scope>NUCLEOTIDE SEQUENCE [LARGE SCALE GENOMIC DNA]</scope>
    <source>
        <strain evidence="2 3">EXF-3403</strain>
    </source>
</reference>
<feature type="domain" description="BTB" evidence="1">
    <location>
        <begin position="19"/>
        <end position="79"/>
    </location>
</feature>
<sequence length="258" mass="29113">MASAEDFTARFYDDGTKWSDIIIEYGDHQIHAHRAILAQQSGYFLRAFSSSLPVSPSPIIDLGDDDDPRLLEWILQYLYCHGTAHAYFLDPKNSATPISMEQLVNLYELADFYDVEGLRKRIDLAFYKSGSLDLRALVANPGQHSAFVDCIAKVCGPHSNQAADTTLQRTVIYLCQTHYLTLFQDQKVLQLHSEGKLFDAEQATKLNRLLGNQLFDTEDTDSFSDDDDSEDILLLKGFGARARYLCSTLQTMSCTQIF</sequence>
<evidence type="ECO:0000313" key="2">
    <source>
        <dbReference type="EMBL" id="THZ89121.1"/>
    </source>
</evidence>
<proteinExistence type="predicted"/>
<dbReference type="SUPFAM" id="SSF54695">
    <property type="entry name" value="POZ domain"/>
    <property type="match status" value="1"/>
</dbReference>
<evidence type="ECO:0000259" key="1">
    <source>
        <dbReference type="PROSITE" id="PS50097"/>
    </source>
</evidence>
<comment type="caution">
    <text evidence="2">The sequence shown here is derived from an EMBL/GenBank/DDBJ whole genome shotgun (WGS) entry which is preliminary data.</text>
</comment>
<evidence type="ECO:0000313" key="3">
    <source>
        <dbReference type="Proteomes" id="UP000310039"/>
    </source>
</evidence>
<dbReference type="PROSITE" id="PS50097">
    <property type="entry name" value="BTB"/>
    <property type="match status" value="1"/>
</dbReference>
<organism evidence="2 3">
    <name type="scientific">Aureobasidium pullulans</name>
    <name type="common">Black yeast</name>
    <name type="synonym">Pullularia pullulans</name>
    <dbReference type="NCBI Taxonomy" id="5580"/>
    <lineage>
        <taxon>Eukaryota</taxon>
        <taxon>Fungi</taxon>
        <taxon>Dikarya</taxon>
        <taxon>Ascomycota</taxon>
        <taxon>Pezizomycotina</taxon>
        <taxon>Dothideomycetes</taxon>
        <taxon>Dothideomycetidae</taxon>
        <taxon>Dothideales</taxon>
        <taxon>Saccotheciaceae</taxon>
        <taxon>Aureobasidium</taxon>
    </lineage>
</organism>
<dbReference type="InterPro" id="IPR000210">
    <property type="entry name" value="BTB/POZ_dom"/>
</dbReference>
<dbReference type="Proteomes" id="UP000310039">
    <property type="component" value="Unassembled WGS sequence"/>
</dbReference>
<dbReference type="SMART" id="SM00225">
    <property type="entry name" value="BTB"/>
    <property type="match status" value="1"/>
</dbReference>
<dbReference type="CDD" id="cd18186">
    <property type="entry name" value="BTB_POZ_ZBTB_KLHL-like"/>
    <property type="match status" value="1"/>
</dbReference>
<name>A0A4S9YBR9_AURPU</name>
<dbReference type="InterPro" id="IPR011333">
    <property type="entry name" value="SKP1/BTB/POZ_sf"/>
</dbReference>
<dbReference type="Pfam" id="PF00651">
    <property type="entry name" value="BTB"/>
    <property type="match status" value="1"/>
</dbReference>
<dbReference type="AlphaFoldDB" id="A0A4S9YBR9"/>
<protein>
    <recommendedName>
        <fullName evidence="1">BTB domain-containing protein</fullName>
    </recommendedName>
</protein>